<name>A0A930GXY7_9FIRM</name>
<dbReference type="EMBL" id="JABZRD010000302">
    <property type="protein sequence ID" value="MBF1283935.1"/>
    <property type="molecule type" value="Genomic_DNA"/>
</dbReference>
<keyword evidence="1" id="KW-0812">Transmembrane</keyword>
<evidence type="ECO:0000256" key="1">
    <source>
        <dbReference type="SAM" id="Phobius"/>
    </source>
</evidence>
<protein>
    <submittedName>
        <fullName evidence="2">ABC transporter permease</fullName>
    </submittedName>
</protein>
<gene>
    <name evidence="2" type="ORF">HXM93_05320</name>
</gene>
<dbReference type="Proteomes" id="UP000709351">
    <property type="component" value="Unassembled WGS sequence"/>
</dbReference>
<keyword evidence="1" id="KW-1133">Transmembrane helix</keyword>
<comment type="caution">
    <text evidence="2">The sequence shown here is derived from an EMBL/GenBank/DDBJ whole genome shotgun (WGS) entry which is preliminary data.</text>
</comment>
<evidence type="ECO:0000313" key="3">
    <source>
        <dbReference type="Proteomes" id="UP000709351"/>
    </source>
</evidence>
<organism evidence="2 3">
    <name type="scientific">Oribacterium parvum</name>
    <dbReference type="NCBI Taxonomy" id="1501329"/>
    <lineage>
        <taxon>Bacteria</taxon>
        <taxon>Bacillati</taxon>
        <taxon>Bacillota</taxon>
        <taxon>Clostridia</taxon>
        <taxon>Lachnospirales</taxon>
        <taxon>Lachnospiraceae</taxon>
        <taxon>Oribacterium</taxon>
    </lineage>
</organism>
<evidence type="ECO:0000313" key="2">
    <source>
        <dbReference type="EMBL" id="MBF1283935.1"/>
    </source>
</evidence>
<sequence length="244" mass="27826">MNENPIWRKETLLFNRGLFLPLLISFTNLILLILFISNLYYISLNGLQTGEIRYSAFLQIYYFVAVGLFLLLLLLAPAITVSGLSMEEEQNMLELLLGTDLDSKSIIFGKLFSEISTLGTLAISSLPFLATVYIYSGIPNLYLFLYFLTYGISCLFLIALGIACSLLARNIAYASIFAYGFSFLLYGLFFYGIYSLQKTNYMIHGILFFLLFLLLLTFLCIVVSKKTMESRFQARNPLFTREEK</sequence>
<feature type="transmembrane region" description="Helical" evidence="1">
    <location>
        <begin position="176"/>
        <end position="196"/>
    </location>
</feature>
<keyword evidence="1" id="KW-0472">Membrane</keyword>
<accession>A0A930GXY7</accession>
<reference evidence="2" key="1">
    <citation type="submission" date="2020-04" db="EMBL/GenBank/DDBJ databases">
        <title>Deep metagenomics examines the oral microbiome during advanced dental caries in children, revealing novel taxa and co-occurrences with host molecules.</title>
        <authorList>
            <person name="Baker J.L."/>
            <person name="Morton J.T."/>
            <person name="Dinis M."/>
            <person name="Alvarez R."/>
            <person name="Tran N.C."/>
            <person name="Knight R."/>
            <person name="Edlund A."/>
        </authorList>
    </citation>
    <scope>NUCLEOTIDE SEQUENCE</scope>
    <source>
        <strain evidence="2">JCVI_24_bin.2</strain>
    </source>
</reference>
<feature type="transmembrane region" description="Helical" evidence="1">
    <location>
        <begin position="111"/>
        <end position="135"/>
    </location>
</feature>
<feature type="transmembrane region" description="Helical" evidence="1">
    <location>
        <begin position="141"/>
        <end position="164"/>
    </location>
</feature>
<proteinExistence type="predicted"/>
<feature type="transmembrane region" description="Helical" evidence="1">
    <location>
        <begin position="202"/>
        <end position="223"/>
    </location>
</feature>
<feature type="transmembrane region" description="Helical" evidence="1">
    <location>
        <begin position="60"/>
        <end position="84"/>
    </location>
</feature>
<feature type="transmembrane region" description="Helical" evidence="1">
    <location>
        <begin position="18"/>
        <end position="40"/>
    </location>
</feature>
<dbReference type="AlphaFoldDB" id="A0A930GXY7"/>